<dbReference type="Gene3D" id="3.90.550.10">
    <property type="entry name" value="Spore Coat Polysaccharide Biosynthesis Protein SpsA, Chain A"/>
    <property type="match status" value="1"/>
</dbReference>
<evidence type="ECO:0000259" key="1">
    <source>
        <dbReference type="Pfam" id="PF00535"/>
    </source>
</evidence>
<sequence length="299" mass="33436">MKVTVAICTHNRAKDTAEAVNSVLAQQVDEAQYEVLVIDNRSTDGTAEAVRAIQQRPGVGPERVRCIREDKLGLSAARNRAIREARGEYILFLDDDAVARPGWMGAIVDVFERDPAIGCVGGRIDPVWEGGEPAWLPEAFKTLYTVLDYAPRVVEMEAPRIPFGANVAFRASLFRQHEPFREDLGRVGSSLLSNEESELIGRIRQSSTVYYTPHAAVDHKIDRSRISRKWFLRRVYWQGISDAARGGRGAAYMLKQALKIAPSALLLLLSLPDPQKQMVQLRRIQYSGGYIAGRLGWFK</sequence>
<dbReference type="InterPro" id="IPR029044">
    <property type="entry name" value="Nucleotide-diphossugar_trans"/>
</dbReference>
<dbReference type="SUPFAM" id="SSF53448">
    <property type="entry name" value="Nucleotide-diphospho-sugar transferases"/>
    <property type="match status" value="1"/>
</dbReference>
<organism evidence="2 3">
    <name type="scientific">Paenibacillus albicereus</name>
    <dbReference type="NCBI Taxonomy" id="2726185"/>
    <lineage>
        <taxon>Bacteria</taxon>
        <taxon>Bacillati</taxon>
        <taxon>Bacillota</taxon>
        <taxon>Bacilli</taxon>
        <taxon>Bacillales</taxon>
        <taxon>Paenibacillaceae</taxon>
        <taxon>Paenibacillus</taxon>
    </lineage>
</organism>
<evidence type="ECO:0000313" key="3">
    <source>
        <dbReference type="Proteomes" id="UP000502136"/>
    </source>
</evidence>
<dbReference type="PANTHER" id="PTHR43179:SF7">
    <property type="entry name" value="RHAMNOSYLTRANSFERASE WBBL"/>
    <property type="match status" value="1"/>
</dbReference>
<keyword evidence="3" id="KW-1185">Reference proteome</keyword>
<dbReference type="CDD" id="cd00761">
    <property type="entry name" value="Glyco_tranf_GTA_type"/>
    <property type="match status" value="1"/>
</dbReference>
<dbReference type="Proteomes" id="UP000502136">
    <property type="component" value="Chromosome"/>
</dbReference>
<dbReference type="KEGG" id="palr:HGI30_18370"/>
<keyword evidence="2" id="KW-0808">Transferase</keyword>
<name>A0A6H2H119_9BACL</name>
<protein>
    <submittedName>
        <fullName evidence="2">Glycosyltransferase family 2 protein</fullName>
    </submittedName>
</protein>
<dbReference type="PANTHER" id="PTHR43179">
    <property type="entry name" value="RHAMNOSYLTRANSFERASE WBBL"/>
    <property type="match status" value="1"/>
</dbReference>
<dbReference type="RefSeq" id="WP_168908885.1">
    <property type="nucleotide sequence ID" value="NZ_CP051428.1"/>
</dbReference>
<proteinExistence type="predicted"/>
<dbReference type="InterPro" id="IPR001173">
    <property type="entry name" value="Glyco_trans_2-like"/>
</dbReference>
<dbReference type="AlphaFoldDB" id="A0A6H2H119"/>
<gene>
    <name evidence="2" type="ORF">HGI30_18370</name>
</gene>
<dbReference type="Pfam" id="PF00535">
    <property type="entry name" value="Glycos_transf_2"/>
    <property type="match status" value="1"/>
</dbReference>
<feature type="domain" description="Glycosyltransferase 2-like" evidence="1">
    <location>
        <begin position="4"/>
        <end position="175"/>
    </location>
</feature>
<dbReference type="GO" id="GO:0016740">
    <property type="term" value="F:transferase activity"/>
    <property type="evidence" value="ECO:0007669"/>
    <property type="project" value="UniProtKB-KW"/>
</dbReference>
<reference evidence="2 3" key="1">
    <citation type="submission" date="2020-04" db="EMBL/GenBank/DDBJ databases">
        <title>Novel Paenibacillus strain UniB2 isolated from commercial digestive syrup.</title>
        <authorList>
            <person name="Thorat V."/>
            <person name="Kirdat K."/>
            <person name="Tiwarekar B."/>
            <person name="Yadav A."/>
        </authorList>
    </citation>
    <scope>NUCLEOTIDE SEQUENCE [LARGE SCALE GENOMIC DNA]</scope>
    <source>
        <strain evidence="2 3">UniB2</strain>
    </source>
</reference>
<accession>A0A6H2H119</accession>
<dbReference type="EMBL" id="CP051428">
    <property type="protein sequence ID" value="QJC53345.1"/>
    <property type="molecule type" value="Genomic_DNA"/>
</dbReference>
<evidence type="ECO:0000313" key="2">
    <source>
        <dbReference type="EMBL" id="QJC53345.1"/>
    </source>
</evidence>